<proteinExistence type="predicted"/>
<gene>
    <name evidence="1" type="ORF">JG688_00004347</name>
</gene>
<organism evidence="1 2">
    <name type="scientific">Phytophthora aleatoria</name>
    <dbReference type="NCBI Taxonomy" id="2496075"/>
    <lineage>
        <taxon>Eukaryota</taxon>
        <taxon>Sar</taxon>
        <taxon>Stramenopiles</taxon>
        <taxon>Oomycota</taxon>
        <taxon>Peronosporomycetes</taxon>
        <taxon>Peronosporales</taxon>
        <taxon>Peronosporaceae</taxon>
        <taxon>Phytophthora</taxon>
    </lineage>
</organism>
<dbReference type="EMBL" id="JAENGY010000152">
    <property type="protein sequence ID" value="KAG6971655.1"/>
    <property type="molecule type" value="Genomic_DNA"/>
</dbReference>
<comment type="caution">
    <text evidence="1">The sequence shown here is derived from an EMBL/GenBank/DDBJ whole genome shotgun (WGS) entry which is preliminary data.</text>
</comment>
<keyword evidence="2" id="KW-1185">Reference proteome</keyword>
<name>A0A8J5M7C6_9STRA</name>
<dbReference type="AlphaFoldDB" id="A0A8J5M7C6"/>
<accession>A0A8J5M7C6</accession>
<evidence type="ECO:0000313" key="2">
    <source>
        <dbReference type="Proteomes" id="UP000709295"/>
    </source>
</evidence>
<evidence type="ECO:0000313" key="1">
    <source>
        <dbReference type="EMBL" id="KAG6971655.1"/>
    </source>
</evidence>
<protein>
    <submittedName>
        <fullName evidence="1">Uncharacterized protein</fullName>
    </submittedName>
</protein>
<sequence length="198" mass="22653">METVHEGMTSPHGLSSTVENIRRRRETRYYKLLCLVADRAETLSAAWMQSTNIYSALCEQIMSSLKVKKVLRVDHSVKFCKQLKVWPGEGTGKRESMTDAKMLLLLQNDIGQIIGRRLTRSENHDDTRELLEHVKGAFDDGANDDEWFIVCDNANAIRRLVVNVFGSLSTVRQDPFHVIQRFTEKVKGKSEKKTLSKK</sequence>
<dbReference type="Proteomes" id="UP000709295">
    <property type="component" value="Unassembled WGS sequence"/>
</dbReference>
<reference evidence="1" key="1">
    <citation type="submission" date="2021-01" db="EMBL/GenBank/DDBJ databases">
        <title>Phytophthora aleatoria, a newly-described species from Pinus radiata is distinct from Phytophthora cactorum isolates based on comparative genomics.</title>
        <authorList>
            <person name="Mcdougal R."/>
            <person name="Panda P."/>
            <person name="Williams N."/>
            <person name="Studholme D.J."/>
        </authorList>
    </citation>
    <scope>NUCLEOTIDE SEQUENCE</scope>
    <source>
        <strain evidence="1">NZFS 4037</strain>
    </source>
</reference>